<feature type="compositionally biased region" description="Low complexity" evidence="18">
    <location>
        <begin position="94"/>
        <end position="110"/>
    </location>
</feature>
<dbReference type="Pfam" id="PF00856">
    <property type="entry name" value="SET"/>
    <property type="match status" value="1"/>
</dbReference>
<feature type="region of interest" description="Disordered" evidence="18">
    <location>
        <begin position="652"/>
        <end position="798"/>
    </location>
</feature>
<evidence type="ECO:0000256" key="2">
    <source>
        <dbReference type="ARBA" id="ARBA00004286"/>
    </source>
</evidence>
<accession>A0A423VPF2</accession>
<dbReference type="PANTHER" id="PTHR45814">
    <property type="entry name" value="HISTONE-LYSINE N-METHYLTRANSFERASE SETD1"/>
    <property type="match status" value="1"/>
</dbReference>
<dbReference type="GO" id="GO:0048188">
    <property type="term" value="C:Set1C/COMPASS complex"/>
    <property type="evidence" value="ECO:0007669"/>
    <property type="project" value="InterPro"/>
</dbReference>
<evidence type="ECO:0000256" key="9">
    <source>
        <dbReference type="ARBA" id="ARBA00022853"/>
    </source>
</evidence>
<gene>
    <name evidence="22" type="ORF">VSDG_06394</name>
</gene>
<keyword evidence="7 16" id="KW-0808">Transferase</keyword>
<evidence type="ECO:0000256" key="16">
    <source>
        <dbReference type="PIRNR" id="PIRNR037104"/>
    </source>
</evidence>
<feature type="compositionally biased region" description="Basic residues" evidence="18">
    <location>
        <begin position="715"/>
        <end position="724"/>
    </location>
</feature>
<dbReference type="EC" id="2.1.1.354" evidence="3 16"/>
<sequence length="1260" mass="140396">MTRPSSASFAQFFPTAPKAARERALEREKAKQEAAESPSSGLVEKTLDAHSTPSAPPDDPATSRSRRDTSTSAPSRTPADDTDPFRGDIPNTVGSETSSASMGSSFTNGSMRPNGVAAPKSSSYSHLTPLTTIDSPSFANGAHSTKQNASNPSPNEKTNGSALKTGTFRESSAAANESDITHRLPARDPSLSVHVIKATQDPSVDRSSRDKKKPRYKEFGLEDDAPPPADPRLAKGSRLDYINVDYHLPQSRLRQSPYNVKPYAWDPKTSTGPGPPTQVVVAGFDPLTTFSKVAAIFSSFGDVAESSNKMHPETGSFLGFATFRYKDSKPSRSRPHPVLAIDAAKRAVRSLNGKKIESNQVRVEFDPDGKKSRRMLEEALHKEREKSQPLIPKTIPVAPRIAGGIPAGPPPTAPKGPAAFRQTQAQTPEARPLSVQARMSSLIEQVPIATQLKTDPYIFVAHEYVPVMPTTIAHMKKRLKNYRWEDIRADRTGYYVVFRDSTLGRTEAEKCQASADGTAFFTYNLKMTLHLFGAEGKPSLASTSLTYRKQSRSPPRRPAVIEPPKRDDKERARREDLRDLEDEKRERANNFDPVKEAAEVVRREMIEHLIKHIRQKVAAPSLFTFLDPANHAAKRRKLGIADPAGAKTPAFIFDDAEEKSPASTPNSRADPIERRTKHFDVTALPRIRKAKKGSLLRRPGFTDPFARERPTSHRPAFRSLHHRLQHADSDAESEDEAETRDSLARDTDEPESRPRSRMSTDEDAKDDFGSMPAEDDSMTEASFAQDGTLPRTKKRKLDLQVETAIKRQKKSDEELFGVTIDRIETEYPLRDASEDVPLPGTEPLEEDDSNLPTSAPATKGAKKAAMKTKKKTKKQIFEEREALKKQQQDIFEHDAERQSEPPKEPTPPPDPDVKATPPPEDPDRPLPDPALYPEHVTKAFVLPGNFRLDLESMQTLPLGDRDGPNVTKLQKKFMVEDIGDPEAWIWKRDRIRELNSWDGSGEVVGIEGYYVPNPTGCARTEGIKKILNSEKSKYLPHHIKVQKAREERERAGKGGKAKGAMAEVNITRVAPDHVVSQSNARDTRAKQRDHNSSLEKTQKVFGQASDVLRFNQLKKRKKPVKFARSAIHNWGLYAMENIAKDDMIIEYVGEQVRQKIADLREQQYTKSGIGSSYLFRIDDDTVVDATKKGGIARFINHSCSPNCKASIIRVEGSKRIVIYAERAIGQNEELTYDYKFDREMRSEDRIPCLCGTPECKGFLN</sequence>
<dbReference type="OrthoDB" id="308383at2759"/>
<dbReference type="STRING" id="252740.A0A423VPF2"/>
<evidence type="ECO:0000256" key="10">
    <source>
        <dbReference type="ARBA" id="ARBA00023242"/>
    </source>
</evidence>
<evidence type="ECO:0000256" key="11">
    <source>
        <dbReference type="ARBA" id="ARBA00044492"/>
    </source>
</evidence>
<comment type="catalytic activity">
    <reaction evidence="13 16">
        <text>L-lysyl(4)-[histone H3] + 3 S-adenosyl-L-methionine = N(6),N(6),N(6)-trimethyl-L-lysyl(4)-[histone H3] + 3 S-adenosyl-L-homocysteine + 3 H(+)</text>
        <dbReference type="Rhea" id="RHEA:60260"/>
        <dbReference type="Rhea" id="RHEA-COMP:15537"/>
        <dbReference type="Rhea" id="RHEA-COMP:15547"/>
        <dbReference type="ChEBI" id="CHEBI:15378"/>
        <dbReference type="ChEBI" id="CHEBI:29969"/>
        <dbReference type="ChEBI" id="CHEBI:57856"/>
        <dbReference type="ChEBI" id="CHEBI:59789"/>
        <dbReference type="ChEBI" id="CHEBI:61961"/>
        <dbReference type="EC" id="2.1.1.354"/>
    </reaction>
</comment>
<dbReference type="PIRSF" id="PIRSF037104">
    <property type="entry name" value="Histone_H3-K4_mtfrase_Set1_fun"/>
    <property type="match status" value="1"/>
</dbReference>
<dbReference type="InterPro" id="IPR001214">
    <property type="entry name" value="SET_dom"/>
</dbReference>
<keyword evidence="8 16" id="KW-0949">S-adenosyl-L-methionine</keyword>
<dbReference type="InterPro" id="IPR044570">
    <property type="entry name" value="Set1-like"/>
</dbReference>
<dbReference type="GO" id="GO:0032259">
    <property type="term" value="P:methylation"/>
    <property type="evidence" value="ECO:0007669"/>
    <property type="project" value="UniProtKB-KW"/>
</dbReference>
<evidence type="ECO:0000256" key="17">
    <source>
        <dbReference type="PROSITE-ProRule" id="PRU00176"/>
    </source>
</evidence>
<feature type="compositionally biased region" description="Basic residues" evidence="18">
    <location>
        <begin position="860"/>
        <end position="874"/>
    </location>
</feature>
<organism evidence="22 23">
    <name type="scientific">Cytospora chrysosperma</name>
    <name type="common">Cytospora canker fungus</name>
    <name type="synonym">Sphaeria chrysosperma</name>
    <dbReference type="NCBI Taxonomy" id="252740"/>
    <lineage>
        <taxon>Eukaryota</taxon>
        <taxon>Fungi</taxon>
        <taxon>Dikarya</taxon>
        <taxon>Ascomycota</taxon>
        <taxon>Pezizomycotina</taxon>
        <taxon>Sordariomycetes</taxon>
        <taxon>Sordariomycetidae</taxon>
        <taxon>Diaporthales</taxon>
        <taxon>Cytosporaceae</taxon>
        <taxon>Cytospora</taxon>
    </lineage>
</organism>
<comment type="catalytic activity">
    <reaction evidence="15">
        <text>N(6),N(6)-dimethyl-L-lysyl(4)-[histone H3] + S-adenosyl-L-methionine = N(6),N(6),N(6)-trimethyl-L-lysyl(4)-[histone H3] + S-adenosyl-L-homocysteine + H(+)</text>
        <dbReference type="Rhea" id="RHEA:60272"/>
        <dbReference type="Rhea" id="RHEA-COMP:15537"/>
        <dbReference type="Rhea" id="RHEA-COMP:15540"/>
        <dbReference type="ChEBI" id="CHEBI:15378"/>
        <dbReference type="ChEBI" id="CHEBI:57856"/>
        <dbReference type="ChEBI" id="CHEBI:59789"/>
        <dbReference type="ChEBI" id="CHEBI:61961"/>
        <dbReference type="ChEBI" id="CHEBI:61976"/>
    </reaction>
</comment>
<name>A0A423VPF2_CYTCH</name>
<feature type="domain" description="Post-SET" evidence="21">
    <location>
        <begin position="1244"/>
        <end position="1260"/>
    </location>
</feature>
<dbReference type="SUPFAM" id="SSF82199">
    <property type="entry name" value="SET domain"/>
    <property type="match status" value="1"/>
</dbReference>
<evidence type="ECO:0000259" key="20">
    <source>
        <dbReference type="PROSITE" id="PS50280"/>
    </source>
</evidence>
<dbReference type="SMART" id="SM00508">
    <property type="entry name" value="PostSET"/>
    <property type="match status" value="1"/>
</dbReference>
<comment type="function">
    <text evidence="16">Catalytic component of the COMPASS (Set1C) complex that specifically mono-, di- and trimethylates histone H3 to form H3K4me1/2/3. COMPASS recognizes ubiquitinated H2B on one face of the nucleosome which stimulates the methylation of H3 on the opposing face.</text>
</comment>
<feature type="compositionally biased region" description="Basic and acidic residues" evidence="18">
    <location>
        <begin position="563"/>
        <end position="590"/>
    </location>
</feature>
<dbReference type="InterPro" id="IPR012677">
    <property type="entry name" value="Nucleotide-bd_a/b_plait_sf"/>
</dbReference>
<evidence type="ECO:0000256" key="5">
    <source>
        <dbReference type="ARBA" id="ARBA00022454"/>
    </source>
</evidence>
<feature type="compositionally biased region" description="Basic and acidic residues" evidence="18">
    <location>
        <begin position="821"/>
        <end position="833"/>
    </location>
</feature>
<evidence type="ECO:0000256" key="7">
    <source>
        <dbReference type="ARBA" id="ARBA00022679"/>
    </source>
</evidence>
<dbReference type="SUPFAM" id="SSF54928">
    <property type="entry name" value="RNA-binding domain, RBD"/>
    <property type="match status" value="1"/>
</dbReference>
<feature type="compositionally biased region" description="Basic and acidic residues" evidence="18">
    <location>
        <begin position="670"/>
        <end position="680"/>
    </location>
</feature>
<dbReference type="EMBL" id="LJZO01000035">
    <property type="protein sequence ID" value="ROV92900.1"/>
    <property type="molecule type" value="Genomic_DNA"/>
</dbReference>
<evidence type="ECO:0000256" key="6">
    <source>
        <dbReference type="ARBA" id="ARBA00022603"/>
    </source>
</evidence>
<evidence type="ECO:0000256" key="14">
    <source>
        <dbReference type="ARBA" id="ARBA00047583"/>
    </source>
</evidence>
<dbReference type="InterPro" id="IPR003616">
    <property type="entry name" value="Post-SET_dom"/>
</dbReference>
<dbReference type="PROSITE" id="PS51572">
    <property type="entry name" value="SAM_MT43_1"/>
    <property type="match status" value="1"/>
</dbReference>
<keyword evidence="10 16" id="KW-0539">Nucleus</keyword>
<dbReference type="InterPro" id="IPR000504">
    <property type="entry name" value="RRM_dom"/>
</dbReference>
<feature type="compositionally biased region" description="Basic and acidic residues" evidence="18">
    <location>
        <begin position="875"/>
        <end position="903"/>
    </location>
</feature>
<dbReference type="InterPro" id="IPR046341">
    <property type="entry name" value="SET_dom_sf"/>
</dbReference>
<dbReference type="Pfam" id="PF11764">
    <property type="entry name" value="N-SET"/>
    <property type="match status" value="1"/>
</dbReference>
<evidence type="ECO:0000256" key="4">
    <source>
        <dbReference type="ARBA" id="ARBA00015839"/>
    </source>
</evidence>
<feature type="compositionally biased region" description="Basic and acidic residues" evidence="18">
    <location>
        <begin position="739"/>
        <end position="768"/>
    </location>
</feature>
<evidence type="ECO:0000259" key="21">
    <source>
        <dbReference type="PROSITE" id="PS50868"/>
    </source>
</evidence>
<feature type="compositionally biased region" description="Polar residues" evidence="18">
    <location>
        <begin position="120"/>
        <end position="175"/>
    </location>
</feature>
<dbReference type="GO" id="GO:0003723">
    <property type="term" value="F:RNA binding"/>
    <property type="evidence" value="ECO:0007669"/>
    <property type="project" value="UniProtKB-UniRule"/>
</dbReference>
<feature type="domain" description="SET" evidence="20">
    <location>
        <begin position="1118"/>
        <end position="1235"/>
    </location>
</feature>
<dbReference type="InterPro" id="IPR017111">
    <property type="entry name" value="Set1_fungi"/>
</dbReference>
<feature type="region of interest" description="Disordered" evidence="18">
    <location>
        <begin position="544"/>
        <end position="590"/>
    </location>
</feature>
<dbReference type="CDD" id="cd20072">
    <property type="entry name" value="SET_SET1"/>
    <property type="match status" value="1"/>
</dbReference>
<dbReference type="SMART" id="SM01291">
    <property type="entry name" value="N-SET"/>
    <property type="match status" value="1"/>
</dbReference>
<comment type="subcellular location">
    <subcellularLocation>
        <location evidence="2">Chromosome</location>
    </subcellularLocation>
    <subcellularLocation>
        <location evidence="1 16">Nucleus</location>
    </subcellularLocation>
</comment>
<proteinExistence type="predicted"/>
<feature type="compositionally biased region" description="Basic and acidic residues" evidence="18">
    <location>
        <begin position="1081"/>
        <end position="1096"/>
    </location>
</feature>
<comment type="subunit">
    <text evidence="16">Component of the COMPASS (Set1C) complex.</text>
</comment>
<protein>
    <recommendedName>
        <fullName evidence="4 16">Histone-lysine N-methyltransferase, H3 lysine-4 specific</fullName>
        <ecNumber evidence="3 16">2.1.1.354</ecNumber>
    </recommendedName>
</protein>
<dbReference type="AlphaFoldDB" id="A0A423VPF2"/>
<dbReference type="Gene3D" id="2.170.270.10">
    <property type="entry name" value="SET domain"/>
    <property type="match status" value="1"/>
</dbReference>
<dbReference type="SMART" id="SM00317">
    <property type="entry name" value="SET"/>
    <property type="match status" value="1"/>
</dbReference>
<feature type="domain" description="RRM" evidence="19">
    <location>
        <begin position="277"/>
        <end position="368"/>
    </location>
</feature>
<dbReference type="InterPro" id="IPR035979">
    <property type="entry name" value="RBD_domain_sf"/>
</dbReference>
<dbReference type="PROSITE" id="PS50280">
    <property type="entry name" value="SET"/>
    <property type="match status" value="1"/>
</dbReference>
<dbReference type="InterPro" id="IPR024657">
    <property type="entry name" value="COMPASS_Set1_N-SET"/>
</dbReference>
<dbReference type="Proteomes" id="UP000284375">
    <property type="component" value="Unassembled WGS sequence"/>
</dbReference>
<evidence type="ECO:0000259" key="19">
    <source>
        <dbReference type="PROSITE" id="PS50102"/>
    </source>
</evidence>
<comment type="subunit">
    <text evidence="12">Component of the Set1C/COMPASS complex.</text>
</comment>
<keyword evidence="9 16" id="KW-0156">Chromatin regulator</keyword>
<evidence type="ECO:0000256" key="15">
    <source>
        <dbReference type="ARBA" id="ARBA00049129"/>
    </source>
</evidence>
<reference evidence="22 23" key="1">
    <citation type="submission" date="2015-09" db="EMBL/GenBank/DDBJ databases">
        <title>Host preference determinants of Valsa canker pathogens revealed by comparative genomics.</title>
        <authorList>
            <person name="Yin Z."/>
            <person name="Huang L."/>
        </authorList>
    </citation>
    <scope>NUCLEOTIDE SEQUENCE [LARGE SCALE GENOMIC DNA]</scope>
    <source>
        <strain evidence="22 23">YSFL</strain>
    </source>
</reference>
<feature type="compositionally biased region" description="Basic and acidic residues" evidence="18">
    <location>
        <begin position="19"/>
        <end position="34"/>
    </location>
</feature>
<feature type="region of interest" description="Disordered" evidence="18">
    <location>
        <begin position="1075"/>
        <end position="1096"/>
    </location>
</feature>
<dbReference type="Pfam" id="PF11767">
    <property type="entry name" value="SET_assoc"/>
    <property type="match status" value="1"/>
</dbReference>
<dbReference type="GO" id="GO:0140999">
    <property type="term" value="F:histone H3K4 trimethyltransferase activity"/>
    <property type="evidence" value="ECO:0007669"/>
    <property type="project" value="UniProtKB-EC"/>
</dbReference>
<dbReference type="PROSITE" id="PS50868">
    <property type="entry name" value="POST_SET"/>
    <property type="match status" value="1"/>
</dbReference>
<keyword evidence="23" id="KW-1185">Reference proteome</keyword>
<evidence type="ECO:0000256" key="3">
    <source>
        <dbReference type="ARBA" id="ARBA00012182"/>
    </source>
</evidence>
<comment type="caution">
    <text evidence="22">The sequence shown here is derived from an EMBL/GenBank/DDBJ whole genome shotgun (WGS) entry which is preliminary data.</text>
</comment>
<evidence type="ECO:0000256" key="12">
    <source>
        <dbReference type="ARBA" id="ARBA00044515"/>
    </source>
</evidence>
<keyword evidence="17" id="KW-0694">RNA-binding</keyword>
<feature type="region of interest" description="Disordered" evidence="18">
    <location>
        <begin position="1"/>
        <end position="235"/>
    </location>
</feature>
<evidence type="ECO:0000256" key="1">
    <source>
        <dbReference type="ARBA" id="ARBA00004123"/>
    </source>
</evidence>
<dbReference type="PROSITE" id="PS50102">
    <property type="entry name" value="RRM"/>
    <property type="match status" value="1"/>
</dbReference>
<feature type="region of interest" description="Disordered" evidence="18">
    <location>
        <begin position="821"/>
        <end position="931"/>
    </location>
</feature>
<dbReference type="GO" id="GO:0005694">
    <property type="term" value="C:chromosome"/>
    <property type="evidence" value="ECO:0007669"/>
    <property type="project" value="UniProtKB-SubCell"/>
</dbReference>
<dbReference type="PANTHER" id="PTHR45814:SF2">
    <property type="entry name" value="HISTONE-LYSINE N-METHYLTRANSFERASE SETD1"/>
    <property type="match status" value="1"/>
</dbReference>
<evidence type="ECO:0000313" key="23">
    <source>
        <dbReference type="Proteomes" id="UP000284375"/>
    </source>
</evidence>
<evidence type="ECO:0000256" key="18">
    <source>
        <dbReference type="SAM" id="MobiDB-lite"/>
    </source>
</evidence>
<evidence type="ECO:0000313" key="22">
    <source>
        <dbReference type="EMBL" id="ROV92900.1"/>
    </source>
</evidence>
<comment type="function">
    <text evidence="11">Catalytic component of the COMPASS (Set1C) complex that specifically mono-, di- and trimethylates histone H3 to form H3K4me1/2/3. Binds RNAs which might negatively affect its histone methyltransferase activity. COMPASS recognizes ubiquitinated H2B on one face of the nucleosome which stimulates the methylation of H3 on the opposing face.</text>
</comment>
<keyword evidence="5 16" id="KW-0158">Chromosome</keyword>
<feature type="compositionally biased region" description="Basic residues" evidence="18">
    <location>
        <begin position="686"/>
        <end position="695"/>
    </location>
</feature>
<keyword evidence="6 16" id="KW-0489">Methyltransferase</keyword>
<evidence type="ECO:0000256" key="8">
    <source>
        <dbReference type="ARBA" id="ARBA00022691"/>
    </source>
</evidence>
<comment type="catalytic activity">
    <reaction evidence="14">
        <text>N(6)-methyl-L-lysyl(4)-[histone H3] + S-adenosyl-L-methionine = N(6),N(6)-dimethyl-L-lysyl(4)-[histone H3] + S-adenosyl-L-homocysteine + H(+)</text>
        <dbReference type="Rhea" id="RHEA:60268"/>
        <dbReference type="Rhea" id="RHEA-COMP:15540"/>
        <dbReference type="Rhea" id="RHEA-COMP:15543"/>
        <dbReference type="ChEBI" id="CHEBI:15378"/>
        <dbReference type="ChEBI" id="CHEBI:57856"/>
        <dbReference type="ChEBI" id="CHEBI:59789"/>
        <dbReference type="ChEBI" id="CHEBI:61929"/>
        <dbReference type="ChEBI" id="CHEBI:61976"/>
    </reaction>
</comment>
<dbReference type="Gene3D" id="3.30.70.330">
    <property type="match status" value="1"/>
</dbReference>
<evidence type="ECO:0000256" key="13">
    <source>
        <dbReference type="ARBA" id="ARBA00047571"/>
    </source>
</evidence>
<dbReference type="InterPro" id="IPR024636">
    <property type="entry name" value="SET_assoc"/>
</dbReference>